<evidence type="ECO:0000256" key="1">
    <source>
        <dbReference type="SAM" id="MobiDB-lite"/>
    </source>
</evidence>
<dbReference type="Proteomes" id="UP001444661">
    <property type="component" value="Unassembled WGS sequence"/>
</dbReference>
<name>A0ABR1TCP4_9PEZI</name>
<protein>
    <submittedName>
        <fullName evidence="2">Uncharacterized protein</fullName>
    </submittedName>
</protein>
<accession>A0ABR1TCP4</accession>
<reference evidence="2 3" key="1">
    <citation type="submission" date="2023-01" db="EMBL/GenBank/DDBJ databases">
        <title>Analysis of 21 Apiospora genomes using comparative genomics revels a genus with tremendous synthesis potential of carbohydrate active enzymes and secondary metabolites.</title>
        <authorList>
            <person name="Sorensen T."/>
        </authorList>
    </citation>
    <scope>NUCLEOTIDE SEQUENCE [LARGE SCALE GENOMIC DNA]</scope>
    <source>
        <strain evidence="2 3">CBS 33761</strain>
    </source>
</reference>
<gene>
    <name evidence="2" type="ORF">PG993_004424</name>
</gene>
<keyword evidence="3" id="KW-1185">Reference proteome</keyword>
<feature type="compositionally biased region" description="Basic and acidic residues" evidence="1">
    <location>
        <begin position="1"/>
        <end position="21"/>
    </location>
</feature>
<sequence>MADLPESKTSRKRGRETDERMSNPPDAPVFYATKKKMPQRAATPTYTAEDALKNFSPDDLKSLVERALRDQATKARMEEKIFATSNRIGERIAIKILEDSDEANARASAMWPSYWGGPFAEAEKLAWQTLISVLRLCVDEWEADPEDDFDDGDQDEVEEFHDLAQDIMLSIWNAQHRVPGLRKWLDHPDRRKELDDLRDDAEFSREERYEKMIEFLENGY</sequence>
<feature type="region of interest" description="Disordered" evidence="1">
    <location>
        <begin position="1"/>
        <end position="47"/>
    </location>
</feature>
<organism evidence="2 3">
    <name type="scientific">Apiospora rasikravindrae</name>
    <dbReference type="NCBI Taxonomy" id="990691"/>
    <lineage>
        <taxon>Eukaryota</taxon>
        <taxon>Fungi</taxon>
        <taxon>Dikarya</taxon>
        <taxon>Ascomycota</taxon>
        <taxon>Pezizomycotina</taxon>
        <taxon>Sordariomycetes</taxon>
        <taxon>Xylariomycetidae</taxon>
        <taxon>Amphisphaeriales</taxon>
        <taxon>Apiosporaceae</taxon>
        <taxon>Apiospora</taxon>
    </lineage>
</organism>
<evidence type="ECO:0000313" key="3">
    <source>
        <dbReference type="Proteomes" id="UP001444661"/>
    </source>
</evidence>
<dbReference type="EMBL" id="JAQQWK010000003">
    <property type="protein sequence ID" value="KAK8044400.1"/>
    <property type="molecule type" value="Genomic_DNA"/>
</dbReference>
<evidence type="ECO:0000313" key="2">
    <source>
        <dbReference type="EMBL" id="KAK8044400.1"/>
    </source>
</evidence>
<proteinExistence type="predicted"/>
<comment type="caution">
    <text evidence="2">The sequence shown here is derived from an EMBL/GenBank/DDBJ whole genome shotgun (WGS) entry which is preliminary data.</text>
</comment>